<dbReference type="EMBL" id="QGMG01000006">
    <property type="protein sequence ID" value="TVY59344.1"/>
    <property type="molecule type" value="Genomic_DNA"/>
</dbReference>
<evidence type="ECO:0000313" key="7">
    <source>
        <dbReference type="EMBL" id="TVY59344.1"/>
    </source>
</evidence>
<keyword evidence="1 7" id="KW-0489">Methyltransferase</keyword>
<dbReference type="PIRSF" id="PIRSF005739">
    <property type="entry name" value="O-mtase"/>
    <property type="match status" value="1"/>
</dbReference>
<feature type="domain" description="O-methyltransferase C-terminal" evidence="5">
    <location>
        <begin position="228"/>
        <end position="367"/>
    </location>
</feature>
<dbReference type="InterPro" id="IPR036388">
    <property type="entry name" value="WH-like_DNA-bd_sf"/>
</dbReference>
<feature type="active site" description="Proton acceptor" evidence="4">
    <location>
        <position position="297"/>
    </location>
</feature>
<proteinExistence type="predicted"/>
<evidence type="ECO:0000256" key="2">
    <source>
        <dbReference type="ARBA" id="ARBA00022679"/>
    </source>
</evidence>
<sequence length="389" mass="42778">MGSIDATQVLAGIKSLIANPPEDKAVRLELYESLKDLSNVIEDPHDTICRVVYSPLNLTFSVVASDLGLFELLAKSDQPLTVENLAKTQNCDAVLMGRILRFLAAQGFVKEVDEDIFTANNITHTLSKPGFAAGLRHNFQGHMPSLTKVPQYLADTNYANPSDMMHSAFQIAYQTELPAFVWALSQPKMVEDLNLWMGAVYGDRPTTWLDVYDISKHCEGSGPEDVIFVDIAGGIGHQCALLKAKRPELKGRLVLEDLPMVISQAISTPGVESFGIDMWQGQPIKGAKTYYMRMILHDYPDEKAIALLKITAEAMSADSVLVIDELVVPNKGAHGHATQFDLTMLASLSSVERTEKQWNSLLESADFKVLEKKTYAPTGESVIVVVPRA</sequence>
<keyword evidence="2 7" id="KW-0808">Transferase</keyword>
<dbReference type="Pfam" id="PF00891">
    <property type="entry name" value="Methyltransf_2"/>
    <property type="match status" value="1"/>
</dbReference>
<feature type="domain" description="O-methyltransferase dimerisation" evidence="6">
    <location>
        <begin position="63"/>
        <end position="115"/>
    </location>
</feature>
<accession>A0A7D8UVF3</accession>
<dbReference type="PANTHER" id="PTHR43712:SF1">
    <property type="entry name" value="HYPOTHETICAL O-METHYLTRANSFERASE (EUROFUNG)-RELATED"/>
    <property type="match status" value="1"/>
</dbReference>
<dbReference type="GO" id="GO:0008171">
    <property type="term" value="F:O-methyltransferase activity"/>
    <property type="evidence" value="ECO:0007669"/>
    <property type="project" value="InterPro"/>
</dbReference>
<dbReference type="Gene3D" id="1.10.10.10">
    <property type="entry name" value="Winged helix-like DNA-binding domain superfamily/Winged helix DNA-binding domain"/>
    <property type="match status" value="1"/>
</dbReference>
<evidence type="ECO:0000259" key="6">
    <source>
        <dbReference type="Pfam" id="PF08100"/>
    </source>
</evidence>
<dbReference type="SUPFAM" id="SSF46785">
    <property type="entry name" value="Winged helix' DNA-binding domain"/>
    <property type="match status" value="1"/>
</dbReference>
<dbReference type="PANTHER" id="PTHR43712">
    <property type="entry name" value="PUTATIVE (AFU_ORTHOLOGUE AFUA_4G14580)-RELATED"/>
    <property type="match status" value="1"/>
</dbReference>
<dbReference type="InterPro" id="IPR029063">
    <property type="entry name" value="SAM-dependent_MTases_sf"/>
</dbReference>
<evidence type="ECO:0000259" key="5">
    <source>
        <dbReference type="Pfam" id="PF00891"/>
    </source>
</evidence>
<dbReference type="SUPFAM" id="SSF53335">
    <property type="entry name" value="S-adenosyl-L-methionine-dependent methyltransferases"/>
    <property type="match status" value="1"/>
</dbReference>
<keyword evidence="8" id="KW-1185">Reference proteome</keyword>
<evidence type="ECO:0000256" key="3">
    <source>
        <dbReference type="ARBA" id="ARBA00022691"/>
    </source>
</evidence>
<evidence type="ECO:0000313" key="8">
    <source>
        <dbReference type="Proteomes" id="UP000481288"/>
    </source>
</evidence>
<comment type="caution">
    <text evidence="7">The sequence shown here is derived from an EMBL/GenBank/DDBJ whole genome shotgun (WGS) entry which is preliminary data.</text>
</comment>
<organism evidence="7 8">
    <name type="scientific">Lachnellula cervina</name>
    <dbReference type="NCBI Taxonomy" id="1316786"/>
    <lineage>
        <taxon>Eukaryota</taxon>
        <taxon>Fungi</taxon>
        <taxon>Dikarya</taxon>
        <taxon>Ascomycota</taxon>
        <taxon>Pezizomycotina</taxon>
        <taxon>Leotiomycetes</taxon>
        <taxon>Helotiales</taxon>
        <taxon>Lachnaceae</taxon>
        <taxon>Lachnellula</taxon>
    </lineage>
</organism>
<dbReference type="Gene3D" id="3.40.50.150">
    <property type="entry name" value="Vaccinia Virus protein VP39"/>
    <property type="match status" value="1"/>
</dbReference>
<dbReference type="GO" id="GO:0046983">
    <property type="term" value="F:protein dimerization activity"/>
    <property type="evidence" value="ECO:0007669"/>
    <property type="project" value="InterPro"/>
</dbReference>
<gene>
    <name evidence="7" type="primary">lepI</name>
    <name evidence="7" type="ORF">LCER1_G000734</name>
</gene>
<reference evidence="7 8" key="1">
    <citation type="submission" date="2018-05" db="EMBL/GenBank/DDBJ databases">
        <title>Whole genome sequencing for identification of molecular markers to develop diagnostic detection tools for the regulated plant pathogen Lachnellula willkommii.</title>
        <authorList>
            <person name="Giroux E."/>
            <person name="Bilodeau G."/>
        </authorList>
    </citation>
    <scope>NUCLEOTIDE SEQUENCE [LARGE SCALE GENOMIC DNA]</scope>
    <source>
        <strain evidence="7 8">CBS 625.97</strain>
    </source>
</reference>
<dbReference type="GO" id="GO:0032259">
    <property type="term" value="P:methylation"/>
    <property type="evidence" value="ECO:0007669"/>
    <property type="project" value="UniProtKB-KW"/>
</dbReference>
<dbReference type="InterPro" id="IPR036390">
    <property type="entry name" value="WH_DNA-bd_sf"/>
</dbReference>
<keyword evidence="3" id="KW-0949">S-adenosyl-L-methionine</keyword>
<dbReference type="OrthoDB" id="2410195at2759"/>
<dbReference type="PROSITE" id="PS51683">
    <property type="entry name" value="SAM_OMT_II"/>
    <property type="match status" value="1"/>
</dbReference>
<dbReference type="Proteomes" id="UP000481288">
    <property type="component" value="Unassembled WGS sequence"/>
</dbReference>
<dbReference type="AlphaFoldDB" id="A0A7D8UVF3"/>
<dbReference type="Pfam" id="PF08100">
    <property type="entry name" value="Dimerisation"/>
    <property type="match status" value="1"/>
</dbReference>
<protein>
    <submittedName>
        <fullName evidence="7">O-methyltransferase lepI</fullName>
    </submittedName>
</protein>
<dbReference type="InterPro" id="IPR001077">
    <property type="entry name" value="COMT_C"/>
</dbReference>
<evidence type="ECO:0000256" key="1">
    <source>
        <dbReference type="ARBA" id="ARBA00022603"/>
    </source>
</evidence>
<dbReference type="InterPro" id="IPR016461">
    <property type="entry name" value="COMT-like"/>
</dbReference>
<evidence type="ECO:0000256" key="4">
    <source>
        <dbReference type="PIRSR" id="PIRSR005739-1"/>
    </source>
</evidence>
<name>A0A7D8UVF3_9HELO</name>
<dbReference type="InterPro" id="IPR012967">
    <property type="entry name" value="COMT_dimerisation"/>
</dbReference>